<dbReference type="Pfam" id="PF00356">
    <property type="entry name" value="LacI"/>
    <property type="match status" value="1"/>
</dbReference>
<dbReference type="PROSITE" id="PS00356">
    <property type="entry name" value="HTH_LACI_1"/>
    <property type="match status" value="1"/>
</dbReference>
<dbReference type="SUPFAM" id="SSF53822">
    <property type="entry name" value="Periplasmic binding protein-like I"/>
    <property type="match status" value="1"/>
</dbReference>
<name>A0A261G3D5_9BIFI</name>
<keyword evidence="2 6" id="KW-0238">DNA-binding</keyword>
<dbReference type="Gene3D" id="1.10.260.40">
    <property type="entry name" value="lambda repressor-like DNA-binding domains"/>
    <property type="match status" value="1"/>
</dbReference>
<dbReference type="InterPro" id="IPR028082">
    <property type="entry name" value="Peripla_BP_I"/>
</dbReference>
<dbReference type="PANTHER" id="PTHR30146:SF109">
    <property type="entry name" value="HTH-TYPE TRANSCRIPTIONAL REGULATOR GALS"/>
    <property type="match status" value="1"/>
</dbReference>
<proteinExistence type="predicted"/>
<accession>A0A261G3D5</accession>
<organism evidence="5 7">
    <name type="scientific">Bifidobacterium eulemuris</name>
    <dbReference type="NCBI Taxonomy" id="1765219"/>
    <lineage>
        <taxon>Bacteria</taxon>
        <taxon>Bacillati</taxon>
        <taxon>Actinomycetota</taxon>
        <taxon>Actinomycetes</taxon>
        <taxon>Bifidobacteriales</taxon>
        <taxon>Bifidobacteriaceae</taxon>
        <taxon>Bifidobacterium</taxon>
    </lineage>
</organism>
<dbReference type="InterPro" id="IPR010982">
    <property type="entry name" value="Lambda_DNA-bd_dom_sf"/>
</dbReference>
<dbReference type="Proteomes" id="UP000593943">
    <property type="component" value="Chromosome"/>
</dbReference>
<dbReference type="PROSITE" id="PS50932">
    <property type="entry name" value="HTH_LACI_2"/>
    <property type="match status" value="1"/>
</dbReference>
<reference evidence="6 8" key="2">
    <citation type="submission" date="2020-10" db="EMBL/GenBank/DDBJ databases">
        <title>Genome sequencing of Bifidobacterium eulemuris_DSMZ_100216.</title>
        <authorList>
            <person name="Kim J."/>
        </authorList>
    </citation>
    <scope>NUCLEOTIDE SEQUENCE [LARGE SCALE GENOMIC DNA]</scope>
    <source>
        <strain evidence="6 8">DSM 100216</strain>
    </source>
</reference>
<dbReference type="EMBL" id="MWWZ01000010">
    <property type="protein sequence ID" value="OZG65930.1"/>
    <property type="molecule type" value="Genomic_DNA"/>
</dbReference>
<evidence type="ECO:0000256" key="3">
    <source>
        <dbReference type="ARBA" id="ARBA00023163"/>
    </source>
</evidence>
<dbReference type="KEGG" id="beu:BE0216_05590"/>
<dbReference type="GO" id="GO:0003700">
    <property type="term" value="F:DNA-binding transcription factor activity"/>
    <property type="evidence" value="ECO:0007669"/>
    <property type="project" value="TreeGrafter"/>
</dbReference>
<dbReference type="Proteomes" id="UP000216057">
    <property type="component" value="Unassembled WGS sequence"/>
</dbReference>
<evidence type="ECO:0000313" key="8">
    <source>
        <dbReference type="Proteomes" id="UP000593943"/>
    </source>
</evidence>
<dbReference type="Gene3D" id="3.40.50.2300">
    <property type="match status" value="2"/>
</dbReference>
<dbReference type="EMBL" id="CP062938">
    <property type="protein sequence ID" value="QOL31996.1"/>
    <property type="molecule type" value="Genomic_DNA"/>
</dbReference>
<dbReference type="GO" id="GO:0000976">
    <property type="term" value="F:transcription cis-regulatory region binding"/>
    <property type="evidence" value="ECO:0007669"/>
    <property type="project" value="TreeGrafter"/>
</dbReference>
<protein>
    <submittedName>
        <fullName evidence="6">LacI family DNA-binding transcriptional regulator</fullName>
    </submittedName>
    <submittedName>
        <fullName evidence="5">Periplasmic binding protein and sugar binding domain of the LacI family protein</fullName>
    </submittedName>
</protein>
<dbReference type="OrthoDB" id="2854648at2"/>
<evidence type="ECO:0000256" key="1">
    <source>
        <dbReference type="ARBA" id="ARBA00023015"/>
    </source>
</evidence>
<dbReference type="InterPro" id="IPR046335">
    <property type="entry name" value="LacI/GalR-like_sensor"/>
</dbReference>
<dbReference type="SMART" id="SM00354">
    <property type="entry name" value="HTH_LACI"/>
    <property type="match status" value="1"/>
</dbReference>
<feature type="domain" description="HTH lacI-type" evidence="4">
    <location>
        <begin position="3"/>
        <end position="57"/>
    </location>
</feature>
<dbReference type="AlphaFoldDB" id="A0A261G3D5"/>
<keyword evidence="3" id="KW-0804">Transcription</keyword>
<sequence>MVVTLKDVAKEADVSPATVSYALRGGQYVSQDTMEKVQRAVKKLGYTTNQTARNLRNGRTGVLEVGVHELDIPYFYSRMAEAMVQRIEKSGYKALVVQTGANVKTVREAVSRLADQPCDGLITNAGGMNSAELKRLGMGKHVVLVDDFSQRLVLDTVIISGEEGLRLSTKHLIERGCTNIAYVGGAYAPLAELDPTNSGDLRKRGYATALSEGGLEYRVENMYDAAWTVEPGREAAWRILKDGMPYDGIVCAADSLALGLIRGFADKGIRVPDAVKVSAFDGISVGNYMVPSLTTVSVDIEDMAAKAVDMLKSRVEGSYDGPPRREEARLELLVRESSR</sequence>
<evidence type="ECO:0000313" key="5">
    <source>
        <dbReference type="EMBL" id="OZG65930.1"/>
    </source>
</evidence>
<dbReference type="RefSeq" id="WP_094637352.1">
    <property type="nucleotide sequence ID" value="NZ_CP062938.1"/>
</dbReference>
<keyword evidence="1" id="KW-0805">Transcription regulation</keyword>
<dbReference type="InterPro" id="IPR000843">
    <property type="entry name" value="HTH_LacI"/>
</dbReference>
<dbReference type="CDD" id="cd01392">
    <property type="entry name" value="HTH_LacI"/>
    <property type="match status" value="1"/>
</dbReference>
<gene>
    <name evidence="6" type="ORF">BE0216_05590</name>
    <name evidence="5" type="ORF">BEUL_1828</name>
</gene>
<dbReference type="SUPFAM" id="SSF47413">
    <property type="entry name" value="lambda repressor-like DNA-binding domains"/>
    <property type="match status" value="1"/>
</dbReference>
<keyword evidence="8" id="KW-1185">Reference proteome</keyword>
<dbReference type="CDD" id="cd06267">
    <property type="entry name" value="PBP1_LacI_sugar_binding-like"/>
    <property type="match status" value="1"/>
</dbReference>
<evidence type="ECO:0000259" key="4">
    <source>
        <dbReference type="PROSITE" id="PS50932"/>
    </source>
</evidence>
<reference evidence="5 7" key="1">
    <citation type="journal article" date="2017" name="BMC Genomics">
        <title>Comparative genomic and phylogenomic analyses of the Bifidobacteriaceae family.</title>
        <authorList>
            <person name="Lugli G.A."/>
            <person name="Milani C."/>
            <person name="Turroni F."/>
            <person name="Duranti S."/>
            <person name="Mancabelli L."/>
            <person name="Mangifesta M."/>
            <person name="Ferrario C."/>
            <person name="Modesto M."/>
            <person name="Mattarelli P."/>
            <person name="Jiri K."/>
            <person name="van Sinderen D."/>
            <person name="Ventura M."/>
        </authorList>
    </citation>
    <scope>NUCLEOTIDE SEQUENCE [LARGE SCALE GENOMIC DNA]</scope>
    <source>
        <strain evidence="5 7">DSM 100216</strain>
    </source>
</reference>
<evidence type="ECO:0000313" key="6">
    <source>
        <dbReference type="EMBL" id="QOL31996.1"/>
    </source>
</evidence>
<evidence type="ECO:0000313" key="7">
    <source>
        <dbReference type="Proteomes" id="UP000216057"/>
    </source>
</evidence>
<dbReference type="PANTHER" id="PTHR30146">
    <property type="entry name" value="LACI-RELATED TRANSCRIPTIONAL REPRESSOR"/>
    <property type="match status" value="1"/>
</dbReference>
<dbReference type="Pfam" id="PF13377">
    <property type="entry name" value="Peripla_BP_3"/>
    <property type="match status" value="1"/>
</dbReference>
<evidence type="ECO:0000256" key="2">
    <source>
        <dbReference type="ARBA" id="ARBA00023125"/>
    </source>
</evidence>